<dbReference type="GO" id="GO:1902975">
    <property type="term" value="P:mitotic DNA replication initiation"/>
    <property type="evidence" value="ECO:0007669"/>
    <property type="project" value="InterPro"/>
</dbReference>
<sequence>MADDEQPIVASRRRSRGVASTSRAEALERLKALRSGNRRSEPQIKIEDSIYDIVDEDDYNVLVAKRREEYGNFIVDDNDTLGYGDEGQEEDWTQGGLPPSSDESDGELEKPRKKKPVEKKKDPPPKKPSVLSQAAALMGKQRISNLFTSSVFKKNREGLSDSIVDDVIAEFAPDEADRERRRRVQGNLVGNSIVKREGNPNPSLAADFYVRHEEHRVIQRESVDSVDVKEQQSMELEVERNSDSGAVNEQTVESKEAEAEAEAEAEVAAKTEEVKERKEESRVLNAKIMEEKQDPALSATAGWQAVMNGGNGSVDSGVTKQNASSYGEEKVDFVLDSDGSLPFYIIDAHEEFYGNNMGTLYLFGKVKAGSTFYSCCVVVKNMQRCVYAIPNSSIFHNDLITKLEKDVEESQITPTAFRTKLQDVASGLKNEIAKKLVDLNVSTFSMTPVKRSYAFERSDIPTGENYVLKINYPFKDPALPSDLQGETFGTLLGTNCGALELFLVKRKIKGPSWLSISKFTSSSTSQRISWCKFEVIVDSPKDIRDSSSSKSAAEVPPVVVTAINLKTVINEKQNVNEIVAASLICCHKTKIDIPMPASEWKRVGVLTHFSVVRKLEGGIFPMGFAKEAADRIAKAGSNVVSFESSERALLNRLMIELHKLDSDILVGHNVSGFDLDVLLHRAQVCRVPSSMWSKIGRLKRSVMPKLTKASTIFGSGASPGIMSCIAGRLLCDTYLCSRDLLKEVSYSLTQLAKTQLNKDRQEITPHDIPAMFQTSESLMKLVDQVCDQLEIEFVWINERLKTTQLRQLFELARIEYGETDAWLSLELMFHLSVLPLTRQLTNISGNLWGRTLQGARAQRVEFLLLHAFHAKKYIVPDKLSSSAKETKLPKRKGNYGADGTNADDLETEDECLETESMHNKHGKGKRGPEYSGGLVLEPKKGLYDKYILLLDFNSLYPSIIQEYNICFTTVVRPPDGMAPSLPSSNKTGILPELLKNLVHRRQMVKSWLKTASGLKAQQFDIQQQALKLAASTETHSKHYVWMLGFFQFKILCKATCGTYYTTSKRIGREILQSTVDLVQNNLNLEVIYGDTDSIMIYSGLDDAAKAKLIAGKVIQEVNKKYKCLEIDLDGLYKRMLLLKKKKYAAVKVQFKDGVSYEVIERKGLDMVRRDWSLLSKELGDFCLSQILSGGSCEDVVESIHSSLMKVQEDMRNGEVVLEKYVITKTLSKPPEAYPDGKNQPHVQVALRLKQSGYTTGCSAGDTVPYVICCEQGASAGSSTGFAQRARHPDELKRDHGKWMIDIDYYLSQQIHPVVSRLCASIQGTSPSRLADCLGLDSSKFQKSSEAVGNDPSSGLLSAVDDEERFRGCEPLVLSCRSCSGTFECPSVFSSIHPSTNEKPTALQTEDSTCNFWQRFRCPKCPDEGDGCKLSPASIANQVKRQVDGFISLYYKGSMMCDDESCNYTTRSMNLRVIGDSERGTVCPNYPRCSGHLVRKYTEADLYKQLTYFCHLLDTVHCIEKMEISTRIQLETKLARIRPAVDLAASIVRKLRDRCSYGWVKLGDLVV</sequence>
<evidence type="ECO:0000256" key="15">
    <source>
        <dbReference type="SAM" id="MobiDB-lite"/>
    </source>
</evidence>
<dbReference type="FunFam" id="1.10.3200.20:FF:000003">
    <property type="entry name" value="DNA polymerase"/>
    <property type="match status" value="1"/>
</dbReference>
<feature type="domain" description="DNA-directed DNA polymerase family B multifunctional" evidence="16">
    <location>
        <begin position="847"/>
        <end position="1321"/>
    </location>
</feature>
<comment type="catalytic activity">
    <reaction evidence="12 14">
        <text>DNA(n) + a 2'-deoxyribonucleoside 5'-triphosphate = DNA(n+1) + diphosphate</text>
        <dbReference type="Rhea" id="RHEA:22508"/>
        <dbReference type="Rhea" id="RHEA-COMP:17339"/>
        <dbReference type="Rhea" id="RHEA-COMP:17340"/>
        <dbReference type="ChEBI" id="CHEBI:33019"/>
        <dbReference type="ChEBI" id="CHEBI:61560"/>
        <dbReference type="ChEBI" id="CHEBI:173112"/>
        <dbReference type="EC" id="2.7.7.7"/>
    </reaction>
</comment>
<dbReference type="EC" id="2.7.7.7" evidence="14"/>
<comment type="function">
    <text evidence="13">Polymerase alpha in a complex with DNA primase is a replicative polymerase.</text>
</comment>
<evidence type="ECO:0000313" key="21">
    <source>
        <dbReference type="Proteomes" id="UP001370490"/>
    </source>
</evidence>
<dbReference type="PANTHER" id="PTHR45861:SF1">
    <property type="entry name" value="DNA POLYMERASE ALPHA CATALYTIC SUBUNIT"/>
    <property type="match status" value="1"/>
</dbReference>
<dbReference type="GO" id="GO:0003697">
    <property type="term" value="F:single-stranded DNA binding"/>
    <property type="evidence" value="ECO:0007669"/>
    <property type="project" value="TreeGrafter"/>
</dbReference>
<evidence type="ECO:0000259" key="16">
    <source>
        <dbReference type="Pfam" id="PF00136"/>
    </source>
</evidence>
<proteinExistence type="inferred from homology"/>
<evidence type="ECO:0000256" key="5">
    <source>
        <dbReference type="ARBA" id="ARBA00022705"/>
    </source>
</evidence>
<evidence type="ECO:0000256" key="2">
    <source>
        <dbReference type="ARBA" id="ARBA00005755"/>
    </source>
</evidence>
<evidence type="ECO:0000256" key="1">
    <source>
        <dbReference type="ARBA" id="ARBA00004123"/>
    </source>
</evidence>
<comment type="similarity">
    <text evidence="2 14">Belongs to the DNA polymerase type-B family.</text>
</comment>
<dbReference type="Gene3D" id="1.10.3200.20">
    <property type="entry name" value="DNA Polymerase alpha, zinc finger"/>
    <property type="match status" value="1"/>
</dbReference>
<reference evidence="20 21" key="1">
    <citation type="submission" date="2023-12" db="EMBL/GenBank/DDBJ databases">
        <title>A high-quality genome assembly for Dillenia turbinata (Dilleniales).</title>
        <authorList>
            <person name="Chanderbali A."/>
        </authorList>
    </citation>
    <scope>NUCLEOTIDE SEQUENCE [LARGE SCALE GENOMIC DNA]</scope>
    <source>
        <strain evidence="20">LSX21</strain>
        <tissue evidence="20">Leaf</tissue>
    </source>
</reference>
<evidence type="ECO:0000256" key="4">
    <source>
        <dbReference type="ARBA" id="ARBA00022695"/>
    </source>
</evidence>
<evidence type="ECO:0000256" key="6">
    <source>
        <dbReference type="ARBA" id="ARBA00022723"/>
    </source>
</evidence>
<keyword evidence="4 14" id="KW-0548">Nucleotidyltransferase</keyword>
<evidence type="ECO:0000256" key="3">
    <source>
        <dbReference type="ARBA" id="ARBA00022679"/>
    </source>
</evidence>
<feature type="domain" description="DNA polymerase alpha catalytic subunit N-terminal" evidence="19">
    <location>
        <begin position="27"/>
        <end position="92"/>
    </location>
</feature>
<keyword evidence="21" id="KW-1185">Reference proteome</keyword>
<dbReference type="Gene3D" id="3.30.70.2820">
    <property type="match status" value="1"/>
</dbReference>
<keyword evidence="7" id="KW-0863">Zinc-finger</keyword>
<dbReference type="Gene3D" id="2.40.50.730">
    <property type="match status" value="1"/>
</dbReference>
<dbReference type="PANTHER" id="PTHR45861">
    <property type="entry name" value="DNA POLYMERASE ALPHA CATALYTIC SUBUNIT"/>
    <property type="match status" value="1"/>
</dbReference>
<dbReference type="InterPro" id="IPR017964">
    <property type="entry name" value="DNA-dir_DNA_pol_B_CS"/>
</dbReference>
<keyword evidence="11" id="KW-0539">Nucleus</keyword>
<dbReference type="Gene3D" id="1.10.287.690">
    <property type="entry name" value="Helix hairpin bin"/>
    <property type="match status" value="1"/>
</dbReference>
<dbReference type="Gene3D" id="1.10.132.60">
    <property type="entry name" value="DNA polymerase family B, C-terminal domain"/>
    <property type="match status" value="1"/>
</dbReference>
<evidence type="ECO:0000259" key="17">
    <source>
        <dbReference type="Pfam" id="PF03104"/>
    </source>
</evidence>
<dbReference type="InterPro" id="IPR006133">
    <property type="entry name" value="DNA-dir_DNA_pol_B_exonuc"/>
</dbReference>
<dbReference type="GO" id="GO:0003682">
    <property type="term" value="F:chromatin binding"/>
    <property type="evidence" value="ECO:0007669"/>
    <property type="project" value="TreeGrafter"/>
</dbReference>
<organism evidence="20 21">
    <name type="scientific">Dillenia turbinata</name>
    <dbReference type="NCBI Taxonomy" id="194707"/>
    <lineage>
        <taxon>Eukaryota</taxon>
        <taxon>Viridiplantae</taxon>
        <taxon>Streptophyta</taxon>
        <taxon>Embryophyta</taxon>
        <taxon>Tracheophyta</taxon>
        <taxon>Spermatophyta</taxon>
        <taxon>Magnoliopsida</taxon>
        <taxon>eudicotyledons</taxon>
        <taxon>Gunneridae</taxon>
        <taxon>Pentapetalae</taxon>
        <taxon>Dilleniales</taxon>
        <taxon>Dilleniaceae</taxon>
        <taxon>Dillenia</taxon>
    </lineage>
</organism>
<dbReference type="InterPro" id="IPR042087">
    <property type="entry name" value="DNA_pol_B_thumb"/>
</dbReference>
<keyword evidence="5 14" id="KW-0235">DNA replication</keyword>
<dbReference type="GO" id="GO:0000166">
    <property type="term" value="F:nucleotide binding"/>
    <property type="evidence" value="ECO:0007669"/>
    <property type="project" value="InterPro"/>
</dbReference>
<evidence type="ECO:0000256" key="9">
    <source>
        <dbReference type="ARBA" id="ARBA00022932"/>
    </source>
</evidence>
<feature type="region of interest" description="Disordered" evidence="15">
    <location>
        <begin position="74"/>
        <end position="132"/>
    </location>
</feature>
<keyword evidence="6" id="KW-0479">Metal-binding</keyword>
<evidence type="ECO:0000313" key="20">
    <source>
        <dbReference type="EMBL" id="KAK6924049.1"/>
    </source>
</evidence>
<evidence type="ECO:0000256" key="14">
    <source>
        <dbReference type="RuleBase" id="RU000442"/>
    </source>
</evidence>
<dbReference type="SUPFAM" id="SSF53098">
    <property type="entry name" value="Ribonuclease H-like"/>
    <property type="match status" value="1"/>
</dbReference>
<dbReference type="FunFam" id="3.30.70.2820:FF:000002">
    <property type="entry name" value="DNA polymerase"/>
    <property type="match status" value="1"/>
</dbReference>
<dbReference type="SUPFAM" id="SSF56672">
    <property type="entry name" value="DNA/RNA polymerases"/>
    <property type="match status" value="1"/>
</dbReference>
<dbReference type="SMART" id="SM00486">
    <property type="entry name" value="POLBc"/>
    <property type="match status" value="1"/>
</dbReference>
<dbReference type="InterPro" id="IPR024647">
    <property type="entry name" value="DNA_pol_a_cat_su_N"/>
</dbReference>
<protein>
    <recommendedName>
        <fullName evidence="14">DNA polymerase</fullName>
        <ecNumber evidence="14">2.7.7.7</ecNumber>
    </recommendedName>
</protein>
<dbReference type="Gene3D" id="3.90.1600.10">
    <property type="entry name" value="Palm domain of DNA polymerase"/>
    <property type="match status" value="1"/>
</dbReference>
<feature type="region of interest" description="Disordered" evidence="15">
    <location>
        <begin position="1"/>
        <end position="23"/>
    </location>
</feature>
<dbReference type="InterPro" id="IPR015088">
    <property type="entry name" value="Znf_DNA-dir_DNA_pol_B_alpha"/>
</dbReference>
<dbReference type="GO" id="GO:0008270">
    <property type="term" value="F:zinc ion binding"/>
    <property type="evidence" value="ECO:0007669"/>
    <property type="project" value="UniProtKB-KW"/>
</dbReference>
<evidence type="ECO:0000256" key="7">
    <source>
        <dbReference type="ARBA" id="ARBA00022771"/>
    </source>
</evidence>
<dbReference type="Pfam" id="PF12254">
    <property type="entry name" value="DNA_pol_alpha_N"/>
    <property type="match status" value="1"/>
</dbReference>
<dbReference type="InterPro" id="IPR023211">
    <property type="entry name" value="DNA_pol_palm_dom_sf"/>
</dbReference>
<dbReference type="Pfam" id="PF00136">
    <property type="entry name" value="DNA_pol_B"/>
    <property type="match status" value="1"/>
</dbReference>
<dbReference type="GO" id="GO:0003688">
    <property type="term" value="F:DNA replication origin binding"/>
    <property type="evidence" value="ECO:0007669"/>
    <property type="project" value="TreeGrafter"/>
</dbReference>
<dbReference type="CDD" id="cd05776">
    <property type="entry name" value="DNA_polB_alpha_exo"/>
    <property type="match status" value="1"/>
</dbReference>
<accession>A0AAN8V345</accession>
<dbReference type="InterPro" id="IPR012337">
    <property type="entry name" value="RNaseH-like_sf"/>
</dbReference>
<dbReference type="GO" id="GO:0005658">
    <property type="term" value="C:alpha DNA polymerase:primase complex"/>
    <property type="evidence" value="ECO:0007669"/>
    <property type="project" value="TreeGrafter"/>
</dbReference>
<comment type="caution">
    <text evidence="20">The sequence shown here is derived from an EMBL/GenBank/DDBJ whole genome shotgun (WGS) entry which is preliminary data.</text>
</comment>
<keyword evidence="8" id="KW-0862">Zinc</keyword>
<dbReference type="EMBL" id="JBAMMX010000017">
    <property type="protein sequence ID" value="KAK6924049.1"/>
    <property type="molecule type" value="Genomic_DNA"/>
</dbReference>
<dbReference type="FunFam" id="1.10.132.60:FF:000004">
    <property type="entry name" value="DNA polymerase"/>
    <property type="match status" value="1"/>
</dbReference>
<dbReference type="NCBIfam" id="TIGR00592">
    <property type="entry name" value="pol2"/>
    <property type="match status" value="2"/>
</dbReference>
<dbReference type="GO" id="GO:0006272">
    <property type="term" value="P:leading strand elongation"/>
    <property type="evidence" value="ECO:0007669"/>
    <property type="project" value="TreeGrafter"/>
</dbReference>
<evidence type="ECO:0000259" key="19">
    <source>
        <dbReference type="Pfam" id="PF12254"/>
    </source>
</evidence>
<keyword evidence="9 14" id="KW-0239">DNA-directed DNA polymerase</keyword>
<keyword evidence="10 14" id="KW-0238">DNA-binding</keyword>
<evidence type="ECO:0000256" key="8">
    <source>
        <dbReference type="ARBA" id="ARBA00022833"/>
    </source>
</evidence>
<feature type="domain" description="DNA-directed DNA polymerase family B exonuclease" evidence="17">
    <location>
        <begin position="494"/>
        <end position="749"/>
    </location>
</feature>
<comment type="subcellular location">
    <subcellularLocation>
        <location evidence="1">Nucleus</location>
    </subcellularLocation>
</comment>
<dbReference type="Pfam" id="PF03104">
    <property type="entry name" value="DNA_pol_B_exo1"/>
    <property type="match status" value="1"/>
</dbReference>
<dbReference type="GO" id="GO:0003887">
    <property type="term" value="F:DNA-directed DNA polymerase activity"/>
    <property type="evidence" value="ECO:0007669"/>
    <property type="project" value="UniProtKB-KW"/>
</dbReference>
<evidence type="ECO:0000256" key="11">
    <source>
        <dbReference type="ARBA" id="ARBA00023242"/>
    </source>
</evidence>
<keyword evidence="3 14" id="KW-0808">Transferase</keyword>
<dbReference type="InterPro" id="IPR036397">
    <property type="entry name" value="RNaseH_sf"/>
</dbReference>
<dbReference type="CDD" id="cd05532">
    <property type="entry name" value="POLBc_alpha"/>
    <property type="match status" value="1"/>
</dbReference>
<dbReference type="InterPro" id="IPR006134">
    <property type="entry name" value="DNA-dir_DNA_pol_B_multi_dom"/>
</dbReference>
<dbReference type="InterPro" id="IPR043502">
    <property type="entry name" value="DNA/RNA_pol_sf"/>
</dbReference>
<gene>
    <name evidence="20" type="ORF">RJ641_010249</name>
</gene>
<dbReference type="GO" id="GO:0006273">
    <property type="term" value="P:lagging strand elongation"/>
    <property type="evidence" value="ECO:0007669"/>
    <property type="project" value="TreeGrafter"/>
</dbReference>
<evidence type="ECO:0000256" key="10">
    <source>
        <dbReference type="ARBA" id="ARBA00023125"/>
    </source>
</evidence>
<dbReference type="InterPro" id="IPR006172">
    <property type="entry name" value="DNA-dir_DNA_pol_B"/>
</dbReference>
<dbReference type="PROSITE" id="PS00116">
    <property type="entry name" value="DNA_POLYMERASE_B"/>
    <property type="match status" value="1"/>
</dbReference>
<evidence type="ECO:0000256" key="13">
    <source>
        <dbReference type="ARBA" id="ARBA00054627"/>
    </source>
</evidence>
<dbReference type="Gene3D" id="3.30.420.10">
    <property type="entry name" value="Ribonuclease H-like superfamily/Ribonuclease H"/>
    <property type="match status" value="1"/>
</dbReference>
<feature type="domain" description="Zinc finger DNA-directed DNA polymerase family B alpha" evidence="18">
    <location>
        <begin position="1358"/>
        <end position="1564"/>
    </location>
</feature>
<dbReference type="Pfam" id="PF08996">
    <property type="entry name" value="zf-DNA_Pol"/>
    <property type="match status" value="1"/>
</dbReference>
<dbReference type="Proteomes" id="UP001370490">
    <property type="component" value="Unassembled WGS sequence"/>
</dbReference>
<feature type="region of interest" description="Disordered" evidence="15">
    <location>
        <begin position="234"/>
        <end position="261"/>
    </location>
</feature>
<dbReference type="PRINTS" id="PR00106">
    <property type="entry name" value="DNAPOLB"/>
</dbReference>
<dbReference type="InterPro" id="IPR045846">
    <property type="entry name" value="POLBc_alpha"/>
</dbReference>
<evidence type="ECO:0000259" key="18">
    <source>
        <dbReference type="Pfam" id="PF08996"/>
    </source>
</evidence>
<evidence type="ECO:0000256" key="12">
    <source>
        <dbReference type="ARBA" id="ARBA00049244"/>
    </source>
</evidence>
<feature type="region of interest" description="Disordered" evidence="15">
    <location>
        <begin position="885"/>
        <end position="904"/>
    </location>
</feature>
<dbReference type="InterPro" id="IPR038256">
    <property type="entry name" value="Pol_alpha_znc_sf"/>
</dbReference>
<name>A0AAN8V345_9MAGN</name>
<dbReference type="FunFam" id="3.30.420.10:FF:000043">
    <property type="entry name" value="DNA polymerase"/>
    <property type="match status" value="1"/>
</dbReference>